<name>A0A5N5UHQ4_9EURY</name>
<comment type="catalytic activity">
    <reaction evidence="10 11">
        <text>heme b + (2E,6E)-farnesyl diphosphate + H2O = Fe(II)-heme o + diphosphate</text>
        <dbReference type="Rhea" id="RHEA:28070"/>
        <dbReference type="ChEBI" id="CHEBI:15377"/>
        <dbReference type="ChEBI" id="CHEBI:33019"/>
        <dbReference type="ChEBI" id="CHEBI:60344"/>
        <dbReference type="ChEBI" id="CHEBI:60530"/>
        <dbReference type="ChEBI" id="CHEBI:175763"/>
        <dbReference type="EC" id="2.5.1.141"/>
    </reaction>
</comment>
<dbReference type="CDD" id="cd13957">
    <property type="entry name" value="PT_UbiA_Cox10"/>
    <property type="match status" value="1"/>
</dbReference>
<feature type="transmembrane region" description="Helical" evidence="11">
    <location>
        <begin position="280"/>
        <end position="300"/>
    </location>
</feature>
<dbReference type="OrthoDB" id="131615at2157"/>
<keyword evidence="5 11" id="KW-0808">Transferase</keyword>
<feature type="transmembrane region" description="Helical" evidence="11">
    <location>
        <begin position="307"/>
        <end position="326"/>
    </location>
</feature>
<dbReference type="HAMAP" id="MF_00154">
    <property type="entry name" value="CyoE_CtaB"/>
    <property type="match status" value="1"/>
</dbReference>
<feature type="transmembrane region" description="Helical" evidence="11">
    <location>
        <begin position="254"/>
        <end position="274"/>
    </location>
</feature>
<reference evidence="12 13" key="1">
    <citation type="submission" date="2019-10" db="EMBL/GenBank/DDBJ databases">
        <title>Unraveling microbial dark matter from salterns through culturing: the case of the genus Halosegnis.</title>
        <authorList>
            <person name="Duran-Viseras A."/>
            <person name="Andrei A.-S."/>
            <person name="Vera-Gargallo B."/>
            <person name="Ghai R."/>
            <person name="Sanchez-Porro C."/>
            <person name="Ventosa A."/>
        </authorList>
    </citation>
    <scope>NUCLEOTIDE SEQUENCE [LARGE SCALE GENOMIC DNA]</scope>
    <source>
        <strain evidence="12 13">F17-44</strain>
    </source>
</reference>
<feature type="transmembrane region" description="Helical" evidence="11">
    <location>
        <begin position="186"/>
        <end position="206"/>
    </location>
</feature>
<feature type="transmembrane region" description="Helical" evidence="11">
    <location>
        <begin position="113"/>
        <end position="132"/>
    </location>
</feature>
<comment type="miscellaneous">
    <text evidence="11">Carbon 2 of the heme B porphyrin ring is defined according to the Fischer nomenclature.</text>
</comment>
<dbReference type="GO" id="GO:0048034">
    <property type="term" value="P:heme O biosynthetic process"/>
    <property type="evidence" value="ECO:0007669"/>
    <property type="project" value="UniProtKB-UniRule"/>
</dbReference>
<feature type="transmembrane region" description="Helical" evidence="11">
    <location>
        <begin position="404"/>
        <end position="423"/>
    </location>
</feature>
<comment type="pathway">
    <text evidence="3 11">Porphyrin-containing compound metabolism; heme O biosynthesis; heme O from protoheme: step 1/1.</text>
</comment>
<dbReference type="InterPro" id="IPR044878">
    <property type="entry name" value="UbiA_sf"/>
</dbReference>
<evidence type="ECO:0000256" key="7">
    <source>
        <dbReference type="ARBA" id="ARBA00022989"/>
    </source>
</evidence>
<evidence type="ECO:0000313" key="13">
    <source>
        <dbReference type="Proteomes" id="UP000326302"/>
    </source>
</evidence>
<dbReference type="RefSeq" id="WP_152119136.1">
    <property type="nucleotide sequence ID" value="NZ_QJOW01000001.1"/>
</dbReference>
<dbReference type="UniPathway" id="UPA00834">
    <property type="reaction ID" value="UER00712"/>
</dbReference>
<evidence type="ECO:0000256" key="8">
    <source>
        <dbReference type="ARBA" id="ARBA00023133"/>
    </source>
</evidence>
<evidence type="ECO:0000313" key="12">
    <source>
        <dbReference type="EMBL" id="KAB7518244.1"/>
    </source>
</evidence>
<dbReference type="InterPro" id="IPR000537">
    <property type="entry name" value="UbiA_prenyltransferase"/>
</dbReference>
<proteinExistence type="inferred from homology"/>
<dbReference type="InterPro" id="IPR006369">
    <property type="entry name" value="Protohaem_IX_farnesylTrfase"/>
</dbReference>
<dbReference type="GO" id="GO:0008495">
    <property type="term" value="F:protoheme IX farnesyltransferase activity"/>
    <property type="evidence" value="ECO:0007669"/>
    <property type="project" value="UniProtKB-UniRule"/>
</dbReference>
<evidence type="ECO:0000256" key="2">
    <source>
        <dbReference type="ARBA" id="ARBA00004651"/>
    </source>
</evidence>
<dbReference type="Gene3D" id="1.10.357.140">
    <property type="entry name" value="UbiA prenyltransferase"/>
    <property type="match status" value="1"/>
</dbReference>
<keyword evidence="6 11" id="KW-0812">Transmembrane</keyword>
<dbReference type="PANTHER" id="PTHR43448">
    <property type="entry name" value="PROTOHEME IX FARNESYLTRANSFERASE, MITOCHONDRIAL"/>
    <property type="match status" value="1"/>
</dbReference>
<comment type="caution">
    <text evidence="11">Lacks conserved residue(s) required for the propagation of feature annotation.</text>
</comment>
<organism evidence="12 13">
    <name type="scientific">Halosegnis rubeus</name>
    <dbReference type="NCBI Taxonomy" id="2212850"/>
    <lineage>
        <taxon>Archaea</taxon>
        <taxon>Methanobacteriati</taxon>
        <taxon>Methanobacteriota</taxon>
        <taxon>Stenosarchaea group</taxon>
        <taxon>Halobacteria</taxon>
        <taxon>Halobacteriales</taxon>
        <taxon>Natronomonadaceae</taxon>
        <taxon>Halosegnis</taxon>
    </lineage>
</organism>
<evidence type="ECO:0000256" key="5">
    <source>
        <dbReference type="ARBA" id="ARBA00022679"/>
    </source>
</evidence>
<comment type="similarity">
    <text evidence="4">In the C-terminal section; belongs to the UbiA prenyltransferase family. Protoheme IX farnesyltransferase subfamily.</text>
</comment>
<feature type="transmembrane region" description="Helical" evidence="11">
    <location>
        <begin position="56"/>
        <end position="74"/>
    </location>
</feature>
<feature type="transmembrane region" description="Helical" evidence="11">
    <location>
        <begin position="86"/>
        <end position="107"/>
    </location>
</feature>
<dbReference type="Pfam" id="PF01040">
    <property type="entry name" value="UbiA"/>
    <property type="match status" value="1"/>
</dbReference>
<sequence length="457" mass="47634">MKRPQFTTLLATTVVGVYLLVVAGATATVADATAACTSWPLCAPSSVSAVVALGHRTAALVVGLLLVSSVAIGWSDSSRRVKGALLAALALYPVQVGMGAVVVFAGASGLTPGLHLGIAVAIFTALTAALAWQLEADTGRDDVPEEPFEESVVDAEPSESTVRFDSSFDRARATLFAYFRLMKPRLMWLLALVAAAGMSLAGGPGGLTVRTIVLTLGGGVLAIGASGTFNHVLERDIDRRMKRTSDRPLATELVPVHNALAFGFALAAASLVAFLQVNVFAATLGFVAIVFYSVIYTLVLKPNTVQNTVIGGVAGALPALIGWVGVTGELGLPGVVLAVTIFLWTPAHFYNLALAYKDDYARGGFPMMPVVSGETKTRKHIVWYLAATLASAGVLTAVSDLGVFYAVTTVGFGALFLGMVVRLHRERTEGAAFRAFHASNAYLGALLVAIVVDSLVV</sequence>
<evidence type="ECO:0000256" key="6">
    <source>
        <dbReference type="ARBA" id="ARBA00022692"/>
    </source>
</evidence>
<protein>
    <recommendedName>
        <fullName evidence="11">Protoheme IX farnesyltransferase</fullName>
        <ecNumber evidence="11">2.5.1.141</ecNumber>
    </recommendedName>
    <alternativeName>
        <fullName evidence="11">Heme B farnesyltransferase</fullName>
    </alternativeName>
    <alternativeName>
        <fullName evidence="11">Heme O synthase</fullName>
    </alternativeName>
</protein>
<keyword evidence="9 11" id="KW-0472">Membrane</keyword>
<feature type="transmembrane region" description="Helical" evidence="11">
    <location>
        <begin position="381"/>
        <end position="398"/>
    </location>
</feature>
<evidence type="ECO:0000256" key="4">
    <source>
        <dbReference type="ARBA" id="ARBA00010223"/>
    </source>
</evidence>
<evidence type="ECO:0000256" key="9">
    <source>
        <dbReference type="ARBA" id="ARBA00023136"/>
    </source>
</evidence>
<accession>A0A5N5UHQ4</accession>
<evidence type="ECO:0000256" key="11">
    <source>
        <dbReference type="HAMAP-Rule" id="MF_00154"/>
    </source>
</evidence>
<gene>
    <name evidence="11" type="primary">ctaB</name>
    <name evidence="12" type="ORF">DMP03_02460</name>
</gene>
<dbReference type="EC" id="2.5.1.141" evidence="11"/>
<comment type="similarity">
    <text evidence="11">Belongs to the UbiA prenyltransferase family. Protoheme IX farnesyltransferase subfamily.</text>
</comment>
<comment type="subcellular location">
    <subcellularLocation>
        <location evidence="2 11">Cell membrane</location>
        <topology evidence="2 11">Multi-pass membrane protein</topology>
    </subcellularLocation>
</comment>
<dbReference type="Proteomes" id="UP000326302">
    <property type="component" value="Unassembled WGS sequence"/>
</dbReference>
<keyword evidence="7 11" id="KW-1133">Transmembrane helix</keyword>
<evidence type="ECO:0000256" key="3">
    <source>
        <dbReference type="ARBA" id="ARBA00004919"/>
    </source>
</evidence>
<keyword evidence="8 11" id="KW-0350">Heme biosynthesis</keyword>
<dbReference type="NCBIfam" id="TIGR01473">
    <property type="entry name" value="cyoE_ctaB"/>
    <property type="match status" value="1"/>
</dbReference>
<comment type="function">
    <text evidence="1 11">Converts heme B (protoheme IX) to heme O by substitution of the vinyl group on carbon 2 of heme B porphyrin ring with a hydroxyethyl farnesyl side group.</text>
</comment>
<dbReference type="AlphaFoldDB" id="A0A5N5UHQ4"/>
<comment type="caution">
    <text evidence="12">The sequence shown here is derived from an EMBL/GenBank/DDBJ whole genome shotgun (WGS) entry which is preliminary data.</text>
</comment>
<evidence type="ECO:0000256" key="10">
    <source>
        <dbReference type="ARBA" id="ARBA00047690"/>
    </source>
</evidence>
<feature type="transmembrane region" description="Helical" evidence="11">
    <location>
        <begin position="332"/>
        <end position="353"/>
    </location>
</feature>
<keyword evidence="11" id="KW-1003">Cell membrane</keyword>
<evidence type="ECO:0000256" key="1">
    <source>
        <dbReference type="ARBA" id="ARBA00004019"/>
    </source>
</evidence>
<dbReference type="PANTHER" id="PTHR43448:SF2">
    <property type="entry name" value="PROTOHEME IX FARNESYLTRANSFERASE, MITOCHONDRIAL"/>
    <property type="match status" value="1"/>
</dbReference>
<dbReference type="NCBIfam" id="NF003349">
    <property type="entry name" value="PRK04375.1-2"/>
    <property type="match status" value="1"/>
</dbReference>
<dbReference type="GO" id="GO:0005886">
    <property type="term" value="C:plasma membrane"/>
    <property type="evidence" value="ECO:0007669"/>
    <property type="project" value="UniProtKB-SubCell"/>
</dbReference>
<feature type="transmembrane region" description="Helical" evidence="11">
    <location>
        <begin position="435"/>
        <end position="456"/>
    </location>
</feature>
<feature type="transmembrane region" description="Helical" evidence="11">
    <location>
        <begin position="212"/>
        <end position="233"/>
    </location>
</feature>
<dbReference type="EMBL" id="QJOW01000001">
    <property type="protein sequence ID" value="KAB7518244.1"/>
    <property type="molecule type" value="Genomic_DNA"/>
</dbReference>